<dbReference type="InterPro" id="IPR019810">
    <property type="entry name" value="Citrate_synthase_AS"/>
</dbReference>
<evidence type="ECO:0000313" key="8">
    <source>
        <dbReference type="Proteomes" id="UP000826651"/>
    </source>
</evidence>
<accession>A0ABS7SGD8</accession>
<keyword evidence="3 5" id="KW-0808">Transferase</keyword>
<dbReference type="EMBL" id="JAGSHT010000028">
    <property type="protein sequence ID" value="MBZ2199427.1"/>
    <property type="molecule type" value="Genomic_DNA"/>
</dbReference>
<dbReference type="Gene3D" id="1.10.580.10">
    <property type="entry name" value="Citrate Synthase, domain 1"/>
    <property type="match status" value="1"/>
</dbReference>
<dbReference type="PRINTS" id="PR00143">
    <property type="entry name" value="CITRTSNTHASE"/>
</dbReference>
<dbReference type="Proteomes" id="UP000826651">
    <property type="component" value="Unassembled WGS sequence"/>
</dbReference>
<dbReference type="PANTHER" id="PTHR11739:SF23">
    <property type="entry name" value="CITRATE SYNTHASE 2-RELATED"/>
    <property type="match status" value="1"/>
</dbReference>
<dbReference type="Pfam" id="PF00285">
    <property type="entry name" value="Citrate_synt"/>
    <property type="match status" value="1"/>
</dbReference>
<comment type="pathway">
    <text evidence="1">Carbohydrate metabolism; tricarboxylic acid cycle.</text>
</comment>
<dbReference type="PANTHER" id="PTHR11739">
    <property type="entry name" value="CITRATE SYNTHASE"/>
    <property type="match status" value="1"/>
</dbReference>
<sequence length="383" mass="40910">MDNAPIDVPRGLTNVVVTETELSDVRGHEGFYHYRQYSATELAASRTVEDVWKLLLDGELPDAAAGDEFAAEVAAQAPLSQDLAGILPIIARDAGPADPLAGLRAALALEGSQRGLLPLYDLTREQRRDDLIGLAARVPTIVAALARLRAGDRPVEPRPDLGLVANYLYMLRGEEAEDAHVAALSAYLVAAIDHGFNASTFATRVIASTGADAASCLVGALGALSGPLHGGAPSRALDSLDEIGTPGHIDAWVSEQLRAGVRIMGFGHPVYRTEDPRSALLKRVAQGFGGPRVDFAVAVEERIPVLLERHKPGRALHTNLEWYAAVVMEHIGFERTLFTPTFAAARVLGWTANVLEQSTDTKIIRPSARYVGPPAPQPVPART</sequence>
<evidence type="ECO:0000256" key="2">
    <source>
        <dbReference type="ARBA" id="ARBA00010566"/>
    </source>
</evidence>
<dbReference type="InterPro" id="IPR016142">
    <property type="entry name" value="Citrate_synth-like_lrg_a-sub"/>
</dbReference>
<evidence type="ECO:0000256" key="6">
    <source>
        <dbReference type="RuleBase" id="RU003406"/>
    </source>
</evidence>
<keyword evidence="8" id="KW-1185">Reference proteome</keyword>
<dbReference type="PIRSF" id="PIRSF001369">
    <property type="entry name" value="Citrate_synth"/>
    <property type="match status" value="1"/>
</dbReference>
<keyword evidence="7" id="KW-0012">Acyltransferase</keyword>
<dbReference type="Gene3D" id="1.10.230.10">
    <property type="entry name" value="Cytochrome P450-Terp, domain 2"/>
    <property type="match status" value="1"/>
</dbReference>
<comment type="caution">
    <text evidence="7">The sequence shown here is derived from an EMBL/GenBank/DDBJ whole genome shotgun (WGS) entry which is preliminary data.</text>
</comment>
<dbReference type="SUPFAM" id="SSF48256">
    <property type="entry name" value="Citrate synthase"/>
    <property type="match status" value="1"/>
</dbReference>
<comment type="similarity">
    <text evidence="2 5 6">Belongs to the citrate synthase family.</text>
</comment>
<dbReference type="PROSITE" id="PS00480">
    <property type="entry name" value="CITRATE_SYNTHASE"/>
    <property type="match status" value="1"/>
</dbReference>
<evidence type="ECO:0000256" key="3">
    <source>
        <dbReference type="ARBA" id="ARBA00022679"/>
    </source>
</evidence>
<evidence type="ECO:0000256" key="1">
    <source>
        <dbReference type="ARBA" id="ARBA00005163"/>
    </source>
</evidence>
<evidence type="ECO:0000256" key="4">
    <source>
        <dbReference type="ARBA" id="ARBA00049288"/>
    </source>
</evidence>
<dbReference type="GO" id="GO:0036440">
    <property type="term" value="F:citrate synthase activity"/>
    <property type="evidence" value="ECO:0007669"/>
    <property type="project" value="UniProtKB-EC"/>
</dbReference>
<dbReference type="InterPro" id="IPR016143">
    <property type="entry name" value="Citrate_synth-like_sm_a-sub"/>
</dbReference>
<reference evidence="7 8" key="1">
    <citation type="submission" date="2021-04" db="EMBL/GenBank/DDBJ databases">
        <title>Ruania sp. nov., isolated from sandy soil of mangrove forest.</title>
        <authorList>
            <person name="Ge X."/>
            <person name="Huang R."/>
            <person name="Liu W."/>
        </authorList>
    </citation>
    <scope>NUCLEOTIDE SEQUENCE [LARGE SCALE GENOMIC DNA]</scope>
    <source>
        <strain evidence="7 8">N2-46</strain>
    </source>
</reference>
<protein>
    <recommendedName>
        <fullName evidence="5">Citrate synthase</fullName>
    </recommendedName>
</protein>
<gene>
    <name evidence="7" type="ORF">KCQ71_25010</name>
</gene>
<dbReference type="InterPro" id="IPR036969">
    <property type="entry name" value="Citrate_synthase_sf"/>
</dbReference>
<evidence type="ECO:0000256" key="5">
    <source>
        <dbReference type="PIRNR" id="PIRNR001369"/>
    </source>
</evidence>
<dbReference type="NCBIfam" id="NF009005">
    <property type="entry name" value="PRK12350.1"/>
    <property type="match status" value="1"/>
</dbReference>
<organism evidence="7 8">
    <name type="scientific">Occultella gossypii</name>
    <dbReference type="NCBI Taxonomy" id="2800820"/>
    <lineage>
        <taxon>Bacteria</taxon>
        <taxon>Bacillati</taxon>
        <taxon>Actinomycetota</taxon>
        <taxon>Actinomycetes</taxon>
        <taxon>Micrococcales</taxon>
        <taxon>Ruaniaceae</taxon>
        <taxon>Occultella</taxon>
    </lineage>
</organism>
<dbReference type="InterPro" id="IPR002020">
    <property type="entry name" value="Citrate_synthase"/>
</dbReference>
<evidence type="ECO:0000313" key="7">
    <source>
        <dbReference type="EMBL" id="MBZ2199427.1"/>
    </source>
</evidence>
<comment type="catalytic activity">
    <reaction evidence="4">
        <text>oxaloacetate + acetyl-CoA + H2O = citrate + CoA + H(+)</text>
        <dbReference type="Rhea" id="RHEA:16845"/>
        <dbReference type="ChEBI" id="CHEBI:15377"/>
        <dbReference type="ChEBI" id="CHEBI:15378"/>
        <dbReference type="ChEBI" id="CHEBI:16452"/>
        <dbReference type="ChEBI" id="CHEBI:16947"/>
        <dbReference type="ChEBI" id="CHEBI:57287"/>
        <dbReference type="ChEBI" id="CHEBI:57288"/>
        <dbReference type="EC" id="2.3.3.16"/>
    </reaction>
</comment>
<dbReference type="InterPro" id="IPR024176">
    <property type="entry name" value="Citrate_synthase_bac-typ"/>
</dbReference>
<name>A0ABS7SGD8_9MICO</name>
<proteinExistence type="inferred from homology"/>